<dbReference type="Gene3D" id="2.60.40.1180">
    <property type="entry name" value="Golgi alpha-mannosidase II"/>
    <property type="match status" value="1"/>
</dbReference>
<comment type="caution">
    <text evidence="5">The sequence shown here is derived from an EMBL/GenBank/DDBJ whole genome shotgun (WGS) entry which is preliminary data.</text>
</comment>
<gene>
    <name evidence="5" type="ORF">H9726_07970</name>
</gene>
<keyword evidence="4" id="KW-1015">Disulfide bond</keyword>
<dbReference type="AlphaFoldDB" id="A0A9D2D8C1"/>
<evidence type="ECO:0000313" key="6">
    <source>
        <dbReference type="Proteomes" id="UP000824025"/>
    </source>
</evidence>
<dbReference type="FunFam" id="3.20.20.70:FF:000197">
    <property type="entry name" value="Alpha-galactosidase"/>
    <property type="match status" value="1"/>
</dbReference>
<comment type="similarity">
    <text evidence="1 4">Belongs to the glycosyl hydrolase 27 family.</text>
</comment>
<keyword evidence="3 4" id="KW-0326">Glycosidase</keyword>
<dbReference type="GO" id="GO:0005975">
    <property type="term" value="P:carbohydrate metabolic process"/>
    <property type="evidence" value="ECO:0007669"/>
    <property type="project" value="InterPro"/>
</dbReference>
<evidence type="ECO:0000256" key="3">
    <source>
        <dbReference type="ARBA" id="ARBA00023295"/>
    </source>
</evidence>
<sequence>MVVNKPPMGWNSWNTYAEKIDEALILESARALKESGLADAGYNYVVIDDCWALHERGKDGKLVPDPEKFPRGMKALAGEIHALGLKFGMYSCSGLMTCARYPSSLDREWTDAQTFAEWGVDFLKYDYCYKPLNRRGEELYRAMQLALANSGREILLSACSWGADKTHEWIRSTGSGMWRSTGDIFDNWNSIKSLILQQMTILPYGGRGCFNDMDMLVVGMNGKGNVGLGGCTEEEYRTHFGAWCMLQSPLMIGCDVRNMSEFTRSLLTNPMLLSIDQDPLCAQTFRLDALTVDFDPNKQDCCILARMLEGGDIALGFFNLSDSVKNLHCTLNDMGLGVSSGMTLEMCDCFTGEKRSPICGTVSALGLQPHACKVYRCKVVKA</sequence>
<dbReference type="CDD" id="cd14792">
    <property type="entry name" value="GH27"/>
    <property type="match status" value="1"/>
</dbReference>
<dbReference type="InterPro" id="IPR013780">
    <property type="entry name" value="Glyco_hydro_b"/>
</dbReference>
<dbReference type="EMBL" id="DXCF01000042">
    <property type="protein sequence ID" value="HIZ10409.1"/>
    <property type="molecule type" value="Genomic_DNA"/>
</dbReference>
<protein>
    <recommendedName>
        <fullName evidence="4">Alpha-galactosidase</fullName>
        <ecNumber evidence="4">3.2.1.22</ecNumber>
    </recommendedName>
    <alternativeName>
        <fullName evidence="4">Melibiase</fullName>
    </alternativeName>
</protein>
<comment type="catalytic activity">
    <reaction evidence="4">
        <text>Hydrolysis of terminal, non-reducing alpha-D-galactose residues in alpha-D-galactosides, including galactose oligosaccharides, galactomannans and galactolipids.</text>
        <dbReference type="EC" id="3.2.1.22"/>
    </reaction>
</comment>
<accession>A0A9D2D8C1</accession>
<dbReference type="InterPro" id="IPR017853">
    <property type="entry name" value="GH"/>
</dbReference>
<proteinExistence type="inferred from homology"/>
<keyword evidence="2 4" id="KW-0378">Hydrolase</keyword>
<dbReference type="Pfam" id="PF16499">
    <property type="entry name" value="Melibiase_2"/>
    <property type="match status" value="1"/>
</dbReference>
<reference evidence="5" key="2">
    <citation type="submission" date="2021-04" db="EMBL/GenBank/DDBJ databases">
        <authorList>
            <person name="Gilroy R."/>
        </authorList>
    </citation>
    <scope>NUCLEOTIDE SEQUENCE</scope>
    <source>
        <strain evidence="5">CHK192-19661</strain>
    </source>
</reference>
<dbReference type="PRINTS" id="PR00740">
    <property type="entry name" value="GLHYDRLASE27"/>
</dbReference>
<dbReference type="EC" id="3.2.1.22" evidence="4"/>
<evidence type="ECO:0000256" key="2">
    <source>
        <dbReference type="ARBA" id="ARBA00022801"/>
    </source>
</evidence>
<name>A0A9D2D8C1_9FIRM</name>
<dbReference type="GO" id="GO:0004557">
    <property type="term" value="F:alpha-galactosidase activity"/>
    <property type="evidence" value="ECO:0007669"/>
    <property type="project" value="UniProtKB-EC"/>
</dbReference>
<evidence type="ECO:0000313" key="5">
    <source>
        <dbReference type="EMBL" id="HIZ10409.1"/>
    </source>
</evidence>
<dbReference type="Proteomes" id="UP000824025">
    <property type="component" value="Unassembled WGS sequence"/>
</dbReference>
<dbReference type="InterPro" id="IPR002241">
    <property type="entry name" value="Glyco_hydro_27"/>
</dbReference>
<dbReference type="PANTHER" id="PTHR11452:SF75">
    <property type="entry name" value="ALPHA-GALACTOSIDASE MEL1"/>
    <property type="match status" value="1"/>
</dbReference>
<evidence type="ECO:0000256" key="4">
    <source>
        <dbReference type="RuleBase" id="RU361168"/>
    </source>
</evidence>
<organism evidence="5 6">
    <name type="scientific">Candidatus Borkfalkia avicola</name>
    <dbReference type="NCBI Taxonomy" id="2838503"/>
    <lineage>
        <taxon>Bacteria</taxon>
        <taxon>Bacillati</taxon>
        <taxon>Bacillota</taxon>
        <taxon>Clostridia</taxon>
        <taxon>Christensenellales</taxon>
        <taxon>Christensenellaceae</taxon>
        <taxon>Candidatus Borkfalkia</taxon>
    </lineage>
</organism>
<dbReference type="InterPro" id="IPR013785">
    <property type="entry name" value="Aldolase_TIM"/>
</dbReference>
<reference evidence="5" key="1">
    <citation type="journal article" date="2021" name="PeerJ">
        <title>Extensive microbial diversity within the chicken gut microbiome revealed by metagenomics and culture.</title>
        <authorList>
            <person name="Gilroy R."/>
            <person name="Ravi A."/>
            <person name="Getino M."/>
            <person name="Pursley I."/>
            <person name="Horton D.L."/>
            <person name="Alikhan N.F."/>
            <person name="Baker D."/>
            <person name="Gharbi K."/>
            <person name="Hall N."/>
            <person name="Watson M."/>
            <person name="Adriaenssens E.M."/>
            <person name="Foster-Nyarko E."/>
            <person name="Jarju S."/>
            <person name="Secka A."/>
            <person name="Antonio M."/>
            <person name="Oren A."/>
            <person name="Chaudhuri R.R."/>
            <person name="La Ragione R."/>
            <person name="Hildebrand F."/>
            <person name="Pallen M.J."/>
        </authorList>
    </citation>
    <scope>NUCLEOTIDE SEQUENCE</scope>
    <source>
        <strain evidence="5">CHK192-19661</strain>
    </source>
</reference>
<dbReference type="Gene3D" id="3.20.20.70">
    <property type="entry name" value="Aldolase class I"/>
    <property type="match status" value="1"/>
</dbReference>
<evidence type="ECO:0000256" key="1">
    <source>
        <dbReference type="ARBA" id="ARBA00009743"/>
    </source>
</evidence>
<dbReference type="SUPFAM" id="SSF51445">
    <property type="entry name" value="(Trans)glycosidases"/>
    <property type="match status" value="1"/>
</dbReference>
<dbReference type="PANTHER" id="PTHR11452">
    <property type="entry name" value="ALPHA-GALACTOSIDASE/ALPHA-N-ACETYLGALACTOSAMINIDASE"/>
    <property type="match status" value="1"/>
</dbReference>